<keyword evidence="2" id="KW-1185">Reference proteome</keyword>
<organism evidence="1 2">
    <name type="scientific">Parasponia andersonii</name>
    <name type="common">Sponia andersonii</name>
    <dbReference type="NCBI Taxonomy" id="3476"/>
    <lineage>
        <taxon>Eukaryota</taxon>
        <taxon>Viridiplantae</taxon>
        <taxon>Streptophyta</taxon>
        <taxon>Embryophyta</taxon>
        <taxon>Tracheophyta</taxon>
        <taxon>Spermatophyta</taxon>
        <taxon>Magnoliopsida</taxon>
        <taxon>eudicotyledons</taxon>
        <taxon>Gunneridae</taxon>
        <taxon>Pentapetalae</taxon>
        <taxon>rosids</taxon>
        <taxon>fabids</taxon>
        <taxon>Rosales</taxon>
        <taxon>Cannabaceae</taxon>
        <taxon>Parasponia</taxon>
    </lineage>
</organism>
<proteinExistence type="predicted"/>
<sequence length="60" mass="6676">MAWAHDGATRRSSRDSAIIVAGNLEVRPQGWHTRLTVMKIKGAWMGGIKKTIRIGIDFGR</sequence>
<gene>
    <name evidence="1" type="ORF">PanWU01x14_049370</name>
</gene>
<reference evidence="2" key="1">
    <citation type="submission" date="2016-06" db="EMBL/GenBank/DDBJ databases">
        <title>Parallel loss of symbiosis genes in relatives of nitrogen-fixing non-legume Parasponia.</title>
        <authorList>
            <person name="Van Velzen R."/>
            <person name="Holmer R."/>
            <person name="Bu F."/>
            <person name="Rutten L."/>
            <person name="Van Zeijl A."/>
            <person name="Liu W."/>
            <person name="Santuari L."/>
            <person name="Cao Q."/>
            <person name="Sharma T."/>
            <person name="Shen D."/>
            <person name="Roswanjaya Y."/>
            <person name="Wardhani T."/>
            <person name="Kalhor M.S."/>
            <person name="Jansen J."/>
            <person name="Van den Hoogen J."/>
            <person name="Gungor B."/>
            <person name="Hartog M."/>
            <person name="Hontelez J."/>
            <person name="Verver J."/>
            <person name="Yang W.-C."/>
            <person name="Schijlen E."/>
            <person name="Repin R."/>
            <person name="Schilthuizen M."/>
            <person name="Schranz E."/>
            <person name="Heidstra R."/>
            <person name="Miyata K."/>
            <person name="Fedorova E."/>
            <person name="Kohlen W."/>
            <person name="Bisseling T."/>
            <person name="Smit S."/>
            <person name="Geurts R."/>
        </authorList>
    </citation>
    <scope>NUCLEOTIDE SEQUENCE [LARGE SCALE GENOMIC DNA]</scope>
    <source>
        <strain evidence="2">cv. WU1-14</strain>
    </source>
</reference>
<dbReference type="EMBL" id="JXTB01000028">
    <property type="protein sequence ID" value="PON74530.1"/>
    <property type="molecule type" value="Genomic_DNA"/>
</dbReference>
<evidence type="ECO:0000313" key="2">
    <source>
        <dbReference type="Proteomes" id="UP000237105"/>
    </source>
</evidence>
<accession>A0A2P5DML3</accession>
<protein>
    <submittedName>
        <fullName evidence="1">Uncharacterized protein</fullName>
    </submittedName>
</protein>
<dbReference type="Proteomes" id="UP000237105">
    <property type="component" value="Unassembled WGS sequence"/>
</dbReference>
<name>A0A2P5DML3_PARAD</name>
<dbReference type="AlphaFoldDB" id="A0A2P5DML3"/>
<comment type="caution">
    <text evidence="1">The sequence shown here is derived from an EMBL/GenBank/DDBJ whole genome shotgun (WGS) entry which is preliminary data.</text>
</comment>
<evidence type="ECO:0000313" key="1">
    <source>
        <dbReference type="EMBL" id="PON74530.1"/>
    </source>
</evidence>
<dbReference type="OrthoDB" id="10336579at2759"/>